<accession>A0A173WBI2</accession>
<evidence type="ECO:0000313" key="2">
    <source>
        <dbReference type="Proteomes" id="UP000095517"/>
    </source>
</evidence>
<gene>
    <name evidence="1" type="ORF">ERS852397_00051</name>
</gene>
<dbReference type="Pfam" id="PF16319">
    <property type="entry name" value="SGBP_BT4661-like"/>
    <property type="match status" value="1"/>
</dbReference>
<name>A0A173WBI2_9BACE</name>
<dbReference type="InterPro" id="IPR013783">
    <property type="entry name" value="Ig-like_fold"/>
</dbReference>
<dbReference type="Proteomes" id="UP000095517">
    <property type="component" value="Unassembled WGS sequence"/>
</dbReference>
<evidence type="ECO:0008006" key="3">
    <source>
        <dbReference type="Google" id="ProtNLM"/>
    </source>
</evidence>
<dbReference type="Gene3D" id="2.60.40.10">
    <property type="entry name" value="Immunoglobulins"/>
    <property type="match status" value="1"/>
</dbReference>
<dbReference type="Gene3D" id="2.60.40.2730">
    <property type="match status" value="1"/>
</dbReference>
<dbReference type="Gene3D" id="2.60.40.2720">
    <property type="match status" value="1"/>
</dbReference>
<dbReference type="Gene3D" id="2.30.30.1270">
    <property type="match status" value="1"/>
</dbReference>
<proteinExistence type="predicted"/>
<dbReference type="STRING" id="338188.ERS852397_00051"/>
<reference evidence="1 2" key="1">
    <citation type="submission" date="2015-09" db="EMBL/GenBank/DDBJ databases">
        <authorList>
            <consortium name="Pathogen Informatics"/>
        </authorList>
    </citation>
    <scope>NUCLEOTIDE SEQUENCE [LARGE SCALE GENOMIC DNA]</scope>
    <source>
        <strain evidence="1 2">2789STDY5608840</strain>
    </source>
</reference>
<sequence length="779" mass="87041">MSLRKLTFSFLAILIVTVSPLFYVSCSDTETTDSSNFALYYTGLTNIAPSMTGTISKPTYKGSAPSDFTITGITLNNEVYTGNCFLIDSETGVISVQNTENAAKGRYKISISCVSGGTRYEYKDIVIVKLLASAPKNVIVTPKLIQADYGDIINKNSEIDMPIAKITTTGEEHISISSYTVSDVFKITNENTEEEPIYELVTTEGVKECFSISQEGEFTIVQDEKSGILEPGTLYAVSILLSTRTDEYLLDEKNSINIKVTSKPLNFSYDPAEGELEEESTATPEGTTFESVLPTYQGATDGLKYSIYAIEPAIEQEIIKINENTGKLYVEAGHGLQKGTTYKISVCARNMYNEEGEVGTVIENAYSLKIVAFIAKFDQFYYENETNTIERMELSPSYTIEPTIVGGGENIKYTLIECEPELQKNIEFNATTGAITMKEGNKLVINDEGKDSYTMKVKVANSKYEKEANITFKLTQNEDRITYIHCGNNLDTNGNALPGIQYENQFRFNSEDDMNRTFTIKTNAYSTAKITFKYEKLSTSVTANITNNEITFSGWKGDAATSNIGIITATVNDKTELKVPVFFHFNNWTKYNQDNVKIEYYPFVLHVNPHKGGISTSPKIILKGKSDSELSGDVRKKFLLDYRRNFNYYNFGGNHTNGVPYDQKNPDKISPFMAHLWETCGQKNNANKPPMAFFTNSGYKDNSSQSLGYVINYNPNTIEYKNHEHSVNIIKDMWKDSEGYANGFIAAEMTFCTDGIIGNVNSGGKVTPLIIWFDENYEE</sequence>
<organism evidence="1 2">
    <name type="scientific">Bacteroides finegoldii</name>
    <dbReference type="NCBI Taxonomy" id="338188"/>
    <lineage>
        <taxon>Bacteria</taxon>
        <taxon>Pseudomonadati</taxon>
        <taxon>Bacteroidota</taxon>
        <taxon>Bacteroidia</taxon>
        <taxon>Bacteroidales</taxon>
        <taxon>Bacteroidaceae</taxon>
        <taxon>Bacteroides</taxon>
    </lineage>
</organism>
<dbReference type="RefSeq" id="WP_022275183.1">
    <property type="nucleotide sequence ID" value="NZ_CABIXA010000001.1"/>
</dbReference>
<dbReference type="Gene3D" id="2.60.40.60">
    <property type="entry name" value="Cadherins"/>
    <property type="match status" value="1"/>
</dbReference>
<protein>
    <recommendedName>
        <fullName evidence="3">DUF4958 domain-containing protein</fullName>
    </recommendedName>
</protein>
<dbReference type="InterPro" id="IPR032529">
    <property type="entry name" value="BT4661-like"/>
</dbReference>
<dbReference type="Gene3D" id="2.60.40.2710">
    <property type="match status" value="1"/>
</dbReference>
<dbReference type="EMBL" id="CYZH01000001">
    <property type="protein sequence ID" value="CUN36843.1"/>
    <property type="molecule type" value="Genomic_DNA"/>
</dbReference>
<evidence type="ECO:0000313" key="1">
    <source>
        <dbReference type="EMBL" id="CUN36843.1"/>
    </source>
</evidence>
<dbReference type="AlphaFoldDB" id="A0A173WBI2"/>